<proteinExistence type="inferred from homology"/>
<evidence type="ECO:0000256" key="3">
    <source>
        <dbReference type="ARBA" id="ARBA00022448"/>
    </source>
</evidence>
<sequence length="553" mass="59903">MPRRRFLGLGLGLAATAALGSCGGGSNPRAERDALELPTYLQPREFPGASLSTDPAVLPAYSTYPQPFASVSSPPGSGGTVTSVHTLFTTPPPAQQDNPWAVELNRRLNVELEPTFVPTSGYGEKLSTMLASGDLPDITWIPNGQVDTGAAGVWRSVTQGAFTDLTDVLGGDGIEKYPNLAQLPTYAWRNCAVENTIYGVPRALPLLTACIGLYRHDWAEQAGFSEPPADAAEFRELLTEFTRIRPGETFALARVAGTEADFVNQMFRVPNRWRNNGDGTLTYYIETDEFEAAMEYLVTLYQDGVFHPEANAPGDAAQRARDFLTSGQTGFNIASFIPSFGTTGLRGAVAAGDPGGDLRPLVPPGHDGGDPLMYQHAGWFGVAAIPAEAGKDQARLEELLGVIDYFAAGFGSEEYVFMNYGIEGRHFTFGAENAPVPSDDPNIAVELNSHYLVQSKEVLLYYPGAESDATMAQDALKAAAPYSEPSATYGLYSETELRTLALLDQINIDYRVGILTGRRPLSDLETWRDEWRDAGGDTVRREFEESLERAENA</sequence>
<keyword evidence="3" id="KW-0813">Transport</keyword>
<comment type="subcellular location">
    <subcellularLocation>
        <location evidence="1">Cell envelope</location>
    </subcellularLocation>
</comment>
<dbReference type="PANTHER" id="PTHR43649">
    <property type="entry name" value="ARABINOSE-BINDING PROTEIN-RELATED"/>
    <property type="match status" value="1"/>
</dbReference>
<name>A0A7W9LP81_9ACTN</name>
<dbReference type="Gene3D" id="3.40.190.10">
    <property type="entry name" value="Periplasmic binding protein-like II"/>
    <property type="match status" value="2"/>
</dbReference>
<dbReference type="Pfam" id="PF13416">
    <property type="entry name" value="SBP_bac_8"/>
    <property type="match status" value="1"/>
</dbReference>
<keyword evidence="7" id="KW-1185">Reference proteome</keyword>
<dbReference type="EMBL" id="JACHMM010000001">
    <property type="protein sequence ID" value="MBB5791113.1"/>
    <property type="molecule type" value="Genomic_DNA"/>
</dbReference>
<accession>A0A7W9LP81</accession>
<feature type="chain" id="PRO_5039278457" evidence="5">
    <location>
        <begin position="21"/>
        <end position="553"/>
    </location>
</feature>
<organism evidence="6 7">
    <name type="scientific">Jiangella mangrovi</name>
    <dbReference type="NCBI Taxonomy" id="1524084"/>
    <lineage>
        <taxon>Bacteria</taxon>
        <taxon>Bacillati</taxon>
        <taxon>Actinomycetota</taxon>
        <taxon>Actinomycetes</taxon>
        <taxon>Jiangellales</taxon>
        <taxon>Jiangellaceae</taxon>
        <taxon>Jiangella</taxon>
    </lineage>
</organism>
<evidence type="ECO:0000313" key="6">
    <source>
        <dbReference type="EMBL" id="MBB5791113.1"/>
    </source>
</evidence>
<comment type="caution">
    <text evidence="6">The sequence shown here is derived from an EMBL/GenBank/DDBJ whole genome shotgun (WGS) entry which is preliminary data.</text>
</comment>
<reference evidence="6 7" key="1">
    <citation type="submission" date="2020-08" db="EMBL/GenBank/DDBJ databases">
        <title>Sequencing the genomes of 1000 actinobacteria strains.</title>
        <authorList>
            <person name="Klenk H.-P."/>
        </authorList>
    </citation>
    <scope>NUCLEOTIDE SEQUENCE [LARGE SCALE GENOMIC DNA]</scope>
    <source>
        <strain evidence="6 7">DSM 102122</strain>
    </source>
</reference>
<dbReference type="GO" id="GO:0030313">
    <property type="term" value="C:cell envelope"/>
    <property type="evidence" value="ECO:0007669"/>
    <property type="project" value="UniProtKB-SubCell"/>
</dbReference>
<feature type="signal peptide" evidence="5">
    <location>
        <begin position="1"/>
        <end position="20"/>
    </location>
</feature>
<comment type="similarity">
    <text evidence="2">Belongs to the bacterial solute-binding protein 1 family.</text>
</comment>
<evidence type="ECO:0000256" key="4">
    <source>
        <dbReference type="ARBA" id="ARBA00022729"/>
    </source>
</evidence>
<evidence type="ECO:0000256" key="1">
    <source>
        <dbReference type="ARBA" id="ARBA00004196"/>
    </source>
</evidence>
<evidence type="ECO:0000256" key="5">
    <source>
        <dbReference type="SAM" id="SignalP"/>
    </source>
</evidence>
<evidence type="ECO:0000256" key="2">
    <source>
        <dbReference type="ARBA" id="ARBA00008520"/>
    </source>
</evidence>
<dbReference type="RefSeq" id="WP_184827624.1">
    <property type="nucleotide sequence ID" value="NZ_JACHMM010000001.1"/>
</dbReference>
<gene>
    <name evidence="6" type="ORF">HD601_005688</name>
</gene>
<dbReference type="InterPro" id="IPR050490">
    <property type="entry name" value="Bact_solute-bd_prot1"/>
</dbReference>
<dbReference type="Proteomes" id="UP000542813">
    <property type="component" value="Unassembled WGS sequence"/>
</dbReference>
<keyword evidence="4 5" id="KW-0732">Signal</keyword>
<dbReference type="PANTHER" id="PTHR43649:SF31">
    <property type="entry name" value="SN-GLYCEROL-3-PHOSPHATE-BINDING PERIPLASMIC PROTEIN UGPB"/>
    <property type="match status" value="1"/>
</dbReference>
<evidence type="ECO:0000313" key="7">
    <source>
        <dbReference type="Proteomes" id="UP000542813"/>
    </source>
</evidence>
<dbReference type="PROSITE" id="PS51318">
    <property type="entry name" value="TAT"/>
    <property type="match status" value="1"/>
</dbReference>
<dbReference type="InterPro" id="IPR006311">
    <property type="entry name" value="TAT_signal"/>
</dbReference>
<dbReference type="InterPro" id="IPR006059">
    <property type="entry name" value="SBP"/>
</dbReference>
<dbReference type="PROSITE" id="PS51257">
    <property type="entry name" value="PROKAR_LIPOPROTEIN"/>
    <property type="match status" value="1"/>
</dbReference>
<dbReference type="AlphaFoldDB" id="A0A7W9LP81"/>
<protein>
    <submittedName>
        <fullName evidence="6">Putative aldouronate transport system substrate-binding protein</fullName>
    </submittedName>
</protein>
<dbReference type="SUPFAM" id="SSF53850">
    <property type="entry name" value="Periplasmic binding protein-like II"/>
    <property type="match status" value="1"/>
</dbReference>